<evidence type="ECO:0000259" key="7">
    <source>
        <dbReference type="Pfam" id="PF02096"/>
    </source>
</evidence>
<feature type="region of interest" description="Disordered" evidence="6">
    <location>
        <begin position="288"/>
        <end position="323"/>
    </location>
</feature>
<gene>
    <name evidence="8" type="ORF">Cvel_10355</name>
</gene>
<feature type="compositionally biased region" description="Basic and acidic residues" evidence="6">
    <location>
        <begin position="448"/>
        <end position="472"/>
    </location>
</feature>
<evidence type="ECO:0000313" key="8">
    <source>
        <dbReference type="EMBL" id="CEM51061.1"/>
    </source>
</evidence>
<dbReference type="GO" id="GO:0005743">
    <property type="term" value="C:mitochondrial inner membrane"/>
    <property type="evidence" value="ECO:0007669"/>
    <property type="project" value="TreeGrafter"/>
</dbReference>
<name>A0A0G4I2C3_9ALVE</name>
<organism evidence="8">
    <name type="scientific">Chromera velia CCMP2878</name>
    <dbReference type="NCBI Taxonomy" id="1169474"/>
    <lineage>
        <taxon>Eukaryota</taxon>
        <taxon>Sar</taxon>
        <taxon>Alveolata</taxon>
        <taxon>Colpodellida</taxon>
        <taxon>Chromeraceae</taxon>
        <taxon>Chromera</taxon>
    </lineage>
</organism>
<keyword evidence="2 5" id="KW-0812">Transmembrane</keyword>
<evidence type="ECO:0000256" key="5">
    <source>
        <dbReference type="RuleBase" id="RU003945"/>
    </source>
</evidence>
<comment type="subcellular location">
    <subcellularLocation>
        <location evidence="1 5">Membrane</location>
        <topology evidence="1 5">Multi-pass membrane protein</topology>
    </subcellularLocation>
</comment>
<feature type="compositionally biased region" description="Polar residues" evidence="6">
    <location>
        <begin position="402"/>
        <end position="432"/>
    </location>
</feature>
<proteinExistence type="inferred from homology"/>
<dbReference type="InterPro" id="IPR001708">
    <property type="entry name" value="YidC/ALB3/OXA1/COX18"/>
</dbReference>
<protein>
    <recommendedName>
        <fullName evidence="7">Membrane insertase YidC/Oxa/ALB C-terminal domain-containing protein</fullName>
    </recommendedName>
</protein>
<evidence type="ECO:0000256" key="2">
    <source>
        <dbReference type="ARBA" id="ARBA00022692"/>
    </source>
</evidence>
<dbReference type="AlphaFoldDB" id="A0A0G4I2C3"/>
<dbReference type="VEuPathDB" id="CryptoDB:Cvel_10355"/>
<comment type="similarity">
    <text evidence="5">Belongs to the OXA1/ALB3/YidC family.</text>
</comment>
<evidence type="ECO:0000256" key="3">
    <source>
        <dbReference type="ARBA" id="ARBA00022989"/>
    </source>
</evidence>
<dbReference type="PhylomeDB" id="A0A0G4I2C3"/>
<dbReference type="InterPro" id="IPR028055">
    <property type="entry name" value="YidC/Oxa/ALB_C"/>
</dbReference>
<keyword evidence="3" id="KW-1133">Transmembrane helix</keyword>
<dbReference type="PANTHER" id="PTHR12428">
    <property type="entry name" value="OXA1"/>
    <property type="match status" value="1"/>
</dbReference>
<feature type="compositionally biased region" description="Low complexity" evidence="6">
    <location>
        <begin position="74"/>
        <end position="85"/>
    </location>
</feature>
<sequence>MLRLNAAGTFSREVWKGNRRRLLSLPLCSPPCPFPLSTSSSRRCLSTHTPPLSSEAGPPLSASLSGEGAPPLPSASTSVSVPPASLEIPEDSHAAALLERCMEAAKKRGADLETPYEPSLAEDFVQTFILLVRETTGCSWLWAIFGCAFAARLATVPLQLNTIRQQRKSSLLKNTGDAKMKEITEARMKGSKTAVKLQEQYDAWAKETGYNTGRLHIFLQYAVQLPLFFSFFRATRGLADRPDVFMSHALESSLWLDSLSLADPYGLLGLTAAAMTLTNQEMMRAADRALRQRAEQQRDEQEGDASERSIDRDLEADSEAEDRDKRTALLTRVGIMGVVYITSGFPASTLLIWAANSAFTLGFNAAIRARSVERLLNLPPISLVSSAEAARQEQGLIDTQRPLPSSLSDSQIWNPNQADGMGTQPQSATAVEQTRVRTGEFQNVPSGETEKGSRGGVERASRKPKGGTKEGRGVPGEGSSSWTKLQRPPRGVGRHSSPDLEKSSAGFASPLARKKALGQLEAEAEMKLKGGIAVAKRRGRTAVN</sequence>
<feature type="domain" description="Membrane insertase YidC/Oxa/ALB C-terminal" evidence="7">
    <location>
        <begin position="140"/>
        <end position="367"/>
    </location>
</feature>
<accession>A0A0G4I2C3</accession>
<feature type="region of interest" description="Disordered" evidence="6">
    <location>
        <begin position="45"/>
        <end position="85"/>
    </location>
</feature>
<dbReference type="GO" id="GO:0032977">
    <property type="term" value="F:membrane insertase activity"/>
    <property type="evidence" value="ECO:0007669"/>
    <property type="project" value="InterPro"/>
</dbReference>
<feature type="region of interest" description="Disordered" evidence="6">
    <location>
        <begin position="399"/>
        <end position="510"/>
    </location>
</feature>
<evidence type="ECO:0000256" key="1">
    <source>
        <dbReference type="ARBA" id="ARBA00004141"/>
    </source>
</evidence>
<dbReference type="PANTHER" id="PTHR12428:SF65">
    <property type="entry name" value="CYTOCHROME C OXIDASE ASSEMBLY PROTEIN COX18, MITOCHONDRIAL"/>
    <property type="match status" value="1"/>
</dbReference>
<dbReference type="EMBL" id="CDMZ01004832">
    <property type="protein sequence ID" value="CEM51061.1"/>
    <property type="molecule type" value="Genomic_DNA"/>
</dbReference>
<reference evidence="8" key="1">
    <citation type="submission" date="2014-11" db="EMBL/GenBank/DDBJ databases">
        <authorList>
            <person name="Otto D Thomas"/>
            <person name="Naeem Raeece"/>
        </authorList>
    </citation>
    <scope>NUCLEOTIDE SEQUENCE</scope>
</reference>
<feature type="compositionally biased region" description="Basic and acidic residues" evidence="6">
    <location>
        <begin position="288"/>
        <end position="315"/>
    </location>
</feature>
<dbReference type="GO" id="GO:0032979">
    <property type="term" value="P:protein insertion into mitochondrial inner membrane from matrix"/>
    <property type="evidence" value="ECO:0007669"/>
    <property type="project" value="TreeGrafter"/>
</dbReference>
<evidence type="ECO:0000256" key="6">
    <source>
        <dbReference type="SAM" id="MobiDB-lite"/>
    </source>
</evidence>
<evidence type="ECO:0000256" key="4">
    <source>
        <dbReference type="ARBA" id="ARBA00023136"/>
    </source>
</evidence>
<dbReference type="Pfam" id="PF02096">
    <property type="entry name" value="60KD_IMP"/>
    <property type="match status" value="1"/>
</dbReference>
<keyword evidence="4" id="KW-0472">Membrane</keyword>